<dbReference type="Proteomes" id="UP000737018">
    <property type="component" value="Unassembled WGS sequence"/>
</dbReference>
<sequence length="81" mass="8580">MQNAAQRLHLQSKTQATISPSFPQLNVSTFSGTTLLQLYICLRYPSLTHNTNPTTGPSVAEGVTAFSVVIIGHLASLGPSP</sequence>
<name>A0A8J4Q5I6_9ROSI</name>
<accession>A0A8J4Q5I6</accession>
<evidence type="ECO:0000313" key="2">
    <source>
        <dbReference type="Proteomes" id="UP000737018"/>
    </source>
</evidence>
<reference evidence="1" key="1">
    <citation type="submission" date="2020-03" db="EMBL/GenBank/DDBJ databases">
        <title>Castanea mollissima Vanexum genome sequencing.</title>
        <authorList>
            <person name="Staton M."/>
        </authorList>
    </citation>
    <scope>NUCLEOTIDE SEQUENCE</scope>
    <source>
        <tissue evidence="1">Leaf</tissue>
    </source>
</reference>
<dbReference type="EMBL" id="JRKL02012655">
    <property type="protein sequence ID" value="KAF3944255.1"/>
    <property type="molecule type" value="Genomic_DNA"/>
</dbReference>
<protein>
    <submittedName>
        <fullName evidence="1">Uncharacterized protein</fullName>
    </submittedName>
</protein>
<proteinExistence type="predicted"/>
<organism evidence="1 2">
    <name type="scientific">Castanea mollissima</name>
    <name type="common">Chinese chestnut</name>
    <dbReference type="NCBI Taxonomy" id="60419"/>
    <lineage>
        <taxon>Eukaryota</taxon>
        <taxon>Viridiplantae</taxon>
        <taxon>Streptophyta</taxon>
        <taxon>Embryophyta</taxon>
        <taxon>Tracheophyta</taxon>
        <taxon>Spermatophyta</taxon>
        <taxon>Magnoliopsida</taxon>
        <taxon>eudicotyledons</taxon>
        <taxon>Gunneridae</taxon>
        <taxon>Pentapetalae</taxon>
        <taxon>rosids</taxon>
        <taxon>fabids</taxon>
        <taxon>Fagales</taxon>
        <taxon>Fagaceae</taxon>
        <taxon>Castanea</taxon>
    </lineage>
</organism>
<comment type="caution">
    <text evidence="1">The sequence shown here is derived from an EMBL/GenBank/DDBJ whole genome shotgun (WGS) entry which is preliminary data.</text>
</comment>
<evidence type="ECO:0000313" key="1">
    <source>
        <dbReference type="EMBL" id="KAF3944255.1"/>
    </source>
</evidence>
<dbReference type="AlphaFoldDB" id="A0A8J4Q5I6"/>
<keyword evidence="2" id="KW-1185">Reference proteome</keyword>
<gene>
    <name evidence="1" type="ORF">CMV_029258</name>
</gene>